<accession>A0A4U0MU01</accession>
<dbReference type="PANTHER" id="PTHR43760">
    <property type="entry name" value="ENDORIBONUCLEASE-RELATED"/>
    <property type="match status" value="1"/>
</dbReference>
<dbReference type="SUPFAM" id="SSF55298">
    <property type="entry name" value="YjgF-like"/>
    <property type="match status" value="1"/>
</dbReference>
<proteinExistence type="predicted"/>
<dbReference type="InterPro" id="IPR035959">
    <property type="entry name" value="RutC-like_sf"/>
</dbReference>
<keyword evidence="2" id="KW-1185">Reference proteome</keyword>
<comment type="caution">
    <text evidence="1">The sequence shown here is derived from an EMBL/GenBank/DDBJ whole genome shotgun (WGS) entry which is preliminary data.</text>
</comment>
<dbReference type="PANTHER" id="PTHR43760:SF1">
    <property type="entry name" value="ENDORIBONUCLEASE L-PSP_CHORISMATE MUTASE-LIKE DOMAIN-CONTAINING PROTEIN"/>
    <property type="match status" value="1"/>
</dbReference>
<sequence length="165" mass="17144">MPAEARLAELGLTLPAELQRPPGLELPFAWVRVRRDRAFVAGHGALTPDGKPAGPFGKVPGEVPLEAAQESARLATLAVLASLRRALGSLDAVTAWLTVTGFVNAEPGYPQTTLVMNACSDLILDVHGPQAGGHARTAVGVTALPLDLPVIIATEVETAPPTPRP</sequence>
<evidence type="ECO:0000313" key="2">
    <source>
        <dbReference type="Proteomes" id="UP000308697"/>
    </source>
</evidence>
<dbReference type="InterPro" id="IPR013813">
    <property type="entry name" value="Endoribo_LPSP/chorism_mut-like"/>
</dbReference>
<gene>
    <name evidence="1" type="ORF">FCH28_29420</name>
</gene>
<dbReference type="Gene3D" id="3.30.1330.40">
    <property type="entry name" value="RutC-like"/>
    <property type="match status" value="1"/>
</dbReference>
<organism evidence="1 2">
    <name type="scientific">Streptomyces piniterrae</name>
    <dbReference type="NCBI Taxonomy" id="2571125"/>
    <lineage>
        <taxon>Bacteria</taxon>
        <taxon>Bacillati</taxon>
        <taxon>Actinomycetota</taxon>
        <taxon>Actinomycetes</taxon>
        <taxon>Kitasatosporales</taxon>
        <taxon>Streptomycetaceae</taxon>
        <taxon>Streptomyces</taxon>
    </lineage>
</organism>
<dbReference type="AlphaFoldDB" id="A0A4U0MU01"/>
<dbReference type="Proteomes" id="UP000308697">
    <property type="component" value="Unassembled WGS sequence"/>
</dbReference>
<reference evidence="1 2" key="1">
    <citation type="submission" date="2019-04" db="EMBL/GenBank/DDBJ databases">
        <title>Streptomyces piniterrae sp. nov., a heliquinomycin-producing actinomycete isolated from rhizosphere soil of Pinus yunnanensis.</title>
        <authorList>
            <person name="Zhuang X."/>
            <person name="Zhao J."/>
        </authorList>
    </citation>
    <scope>NUCLEOTIDE SEQUENCE [LARGE SCALE GENOMIC DNA]</scope>
    <source>
        <strain evidence="2">jys28</strain>
    </source>
</reference>
<protein>
    <submittedName>
        <fullName evidence="1">RidA family protein</fullName>
    </submittedName>
</protein>
<dbReference type="CDD" id="cd02199">
    <property type="entry name" value="YjgF_YER057c_UK114_like_1"/>
    <property type="match status" value="1"/>
</dbReference>
<dbReference type="EMBL" id="SUMB01000012">
    <property type="protein sequence ID" value="TJZ44470.1"/>
    <property type="molecule type" value="Genomic_DNA"/>
</dbReference>
<name>A0A4U0MU01_9ACTN</name>
<dbReference type="RefSeq" id="WP_136743229.1">
    <property type="nucleotide sequence ID" value="NZ_SUMB01000012.1"/>
</dbReference>
<evidence type="ECO:0000313" key="1">
    <source>
        <dbReference type="EMBL" id="TJZ44470.1"/>
    </source>
</evidence>
<dbReference type="OrthoDB" id="9806229at2"/>